<keyword evidence="4" id="KW-1185">Reference proteome</keyword>
<evidence type="ECO:0000313" key="3">
    <source>
        <dbReference type="EMBL" id="KAF9449472.1"/>
    </source>
</evidence>
<dbReference type="OrthoDB" id="3341843at2759"/>
<dbReference type="EMBL" id="MU151129">
    <property type="protein sequence ID" value="KAF9449472.1"/>
    <property type="molecule type" value="Genomic_DNA"/>
</dbReference>
<name>A0A9P5XFV8_9AGAR</name>
<feature type="transmembrane region" description="Helical" evidence="1">
    <location>
        <begin position="170"/>
        <end position="189"/>
    </location>
</feature>
<dbReference type="InterPro" id="IPR045340">
    <property type="entry name" value="DUF6533"/>
</dbReference>
<keyword evidence="1" id="KW-0472">Membrane</keyword>
<feature type="transmembrane region" description="Helical" evidence="1">
    <location>
        <begin position="88"/>
        <end position="107"/>
    </location>
</feature>
<organism evidence="3 4">
    <name type="scientific">Macrolepiota fuliginosa MF-IS2</name>
    <dbReference type="NCBI Taxonomy" id="1400762"/>
    <lineage>
        <taxon>Eukaryota</taxon>
        <taxon>Fungi</taxon>
        <taxon>Dikarya</taxon>
        <taxon>Basidiomycota</taxon>
        <taxon>Agaricomycotina</taxon>
        <taxon>Agaricomycetes</taxon>
        <taxon>Agaricomycetidae</taxon>
        <taxon>Agaricales</taxon>
        <taxon>Agaricineae</taxon>
        <taxon>Agaricaceae</taxon>
        <taxon>Macrolepiota</taxon>
    </lineage>
</organism>
<accession>A0A9P5XFV8</accession>
<feature type="transmembrane region" description="Helical" evidence="1">
    <location>
        <begin position="119"/>
        <end position="140"/>
    </location>
</feature>
<dbReference type="Proteomes" id="UP000807342">
    <property type="component" value="Unassembled WGS sequence"/>
</dbReference>
<sequence>MNTPDAAWLGSGLQPTRIICLISAAILVLDHLCSLDREVNLIWKRRLGSFATILFLINRYIPYIYVFSSLEEYWTIHHSQDACQHRDIANTVVVATGLTVSEMILCLRTYAIWNRSSRILGTLVGAAICVKVPLVLLALYRMLKDVDYNHISPAEIICISPVLGRWSWETLIFVVILFFETLIATLTMIKAVEVRQNSSSRWILKIHHMAVVYYIYNLLMSIVNLIGTVWLHNMGMQSFAMLQGVLQSVLCNRVIFLVRDPSDLGVGTSQTFLMSN</sequence>
<protein>
    <recommendedName>
        <fullName evidence="2">DUF6533 domain-containing protein</fullName>
    </recommendedName>
</protein>
<dbReference type="Pfam" id="PF20151">
    <property type="entry name" value="DUF6533"/>
    <property type="match status" value="1"/>
</dbReference>
<dbReference type="AlphaFoldDB" id="A0A9P5XFV8"/>
<evidence type="ECO:0000256" key="1">
    <source>
        <dbReference type="SAM" id="Phobius"/>
    </source>
</evidence>
<proteinExistence type="predicted"/>
<keyword evidence="1" id="KW-0812">Transmembrane</keyword>
<gene>
    <name evidence="3" type="ORF">P691DRAFT_552168</name>
</gene>
<feature type="transmembrane region" description="Helical" evidence="1">
    <location>
        <begin position="47"/>
        <end position="68"/>
    </location>
</feature>
<evidence type="ECO:0000313" key="4">
    <source>
        <dbReference type="Proteomes" id="UP000807342"/>
    </source>
</evidence>
<evidence type="ECO:0000259" key="2">
    <source>
        <dbReference type="Pfam" id="PF20151"/>
    </source>
</evidence>
<feature type="transmembrane region" description="Helical" evidence="1">
    <location>
        <begin position="16"/>
        <end position="35"/>
    </location>
</feature>
<reference evidence="3" key="1">
    <citation type="submission" date="2020-11" db="EMBL/GenBank/DDBJ databases">
        <authorList>
            <consortium name="DOE Joint Genome Institute"/>
            <person name="Ahrendt S."/>
            <person name="Riley R."/>
            <person name="Andreopoulos W."/>
            <person name="Labutti K."/>
            <person name="Pangilinan J."/>
            <person name="Ruiz-Duenas F.J."/>
            <person name="Barrasa J.M."/>
            <person name="Sanchez-Garcia M."/>
            <person name="Camarero S."/>
            <person name="Miyauchi S."/>
            <person name="Serrano A."/>
            <person name="Linde D."/>
            <person name="Babiker R."/>
            <person name="Drula E."/>
            <person name="Ayuso-Fernandez I."/>
            <person name="Pacheco R."/>
            <person name="Padilla G."/>
            <person name="Ferreira P."/>
            <person name="Barriuso J."/>
            <person name="Kellner H."/>
            <person name="Castanera R."/>
            <person name="Alfaro M."/>
            <person name="Ramirez L."/>
            <person name="Pisabarro A.G."/>
            <person name="Kuo A."/>
            <person name="Tritt A."/>
            <person name="Lipzen A."/>
            <person name="He G."/>
            <person name="Yan M."/>
            <person name="Ng V."/>
            <person name="Cullen D."/>
            <person name="Martin F."/>
            <person name="Rosso M.-N."/>
            <person name="Henrissat B."/>
            <person name="Hibbett D."/>
            <person name="Martinez A.T."/>
            <person name="Grigoriev I.V."/>
        </authorList>
    </citation>
    <scope>NUCLEOTIDE SEQUENCE</scope>
    <source>
        <strain evidence="3">MF-IS2</strain>
    </source>
</reference>
<comment type="caution">
    <text evidence="3">The sequence shown here is derived from an EMBL/GenBank/DDBJ whole genome shotgun (WGS) entry which is preliminary data.</text>
</comment>
<feature type="transmembrane region" description="Helical" evidence="1">
    <location>
        <begin position="210"/>
        <end position="231"/>
    </location>
</feature>
<feature type="domain" description="DUF6533" evidence="2">
    <location>
        <begin position="19"/>
        <end position="62"/>
    </location>
</feature>
<keyword evidence="1" id="KW-1133">Transmembrane helix</keyword>